<evidence type="ECO:0000313" key="10">
    <source>
        <dbReference type="EMBL" id="SPR00298.1"/>
    </source>
</evidence>
<dbReference type="GO" id="GO:0006882">
    <property type="term" value="P:intracellular zinc ion homeostasis"/>
    <property type="evidence" value="ECO:0007669"/>
    <property type="project" value="TreeGrafter"/>
</dbReference>
<sequence>MTMIGVESRSLLPSSSPCGHGPPPAGQDSQAGRTLARLAIGTCAVSLLMVMTGAVTDQAVLLTEGIHNVADAVAYVVAWNIHRLSRGGAPDHDTYPFGYGRLTVLGGFFSGCFLAAAVLFTALDIVDAVAELTLGDDRAGPALDTSVRAWTVAVGALELLFNASVLAAHSSAHAHAHDDDDPNTKGALLHALADLSTATVAVASTLAGLVLSSRRAAALVNVAACLLIAIVMLATAAKLVRDNGRVLMQAAPAGVDMGALRADVARVVGVDEVARVRVWQVGDPHDLVADLVVRAAGSQDATDAIRAVCRKHGIVDVVVECNPGAGCTTATSSSSSTTGQQHHHHHQHT</sequence>
<proteinExistence type="inferred from homology"/>
<keyword evidence="3 8" id="KW-0812">Transmembrane</keyword>
<dbReference type="PANTHER" id="PTHR45820:SF4">
    <property type="entry name" value="ZINC TRANSPORTER 63C, ISOFORM F"/>
    <property type="match status" value="1"/>
</dbReference>
<dbReference type="Pfam" id="PF01545">
    <property type="entry name" value="Cation_efflux"/>
    <property type="match status" value="1"/>
</dbReference>
<protein>
    <recommendedName>
        <fullName evidence="9">Cation efflux protein transmembrane domain-containing protein</fullName>
    </recommendedName>
</protein>
<feature type="transmembrane region" description="Helical" evidence="8">
    <location>
        <begin position="35"/>
        <end position="55"/>
    </location>
</feature>
<dbReference type="PANTHER" id="PTHR45820">
    <property type="entry name" value="FI23527P1"/>
    <property type="match status" value="1"/>
</dbReference>
<evidence type="ECO:0000256" key="5">
    <source>
        <dbReference type="ARBA" id="ARBA00022989"/>
    </source>
</evidence>
<keyword evidence="4" id="KW-0862">Zinc</keyword>
<comment type="similarity">
    <text evidence="2">Belongs to the cation diffusion facilitator (CDF) transporter (TC 2.A.4) family. SLC30A subfamily.</text>
</comment>
<keyword evidence="10" id="KW-0496">Mitochondrion</keyword>
<feature type="domain" description="Cation efflux protein transmembrane" evidence="9">
    <location>
        <begin position="46"/>
        <end position="248"/>
    </location>
</feature>
<feature type="region of interest" description="Disordered" evidence="7">
    <location>
        <begin position="328"/>
        <end position="349"/>
    </location>
</feature>
<geneLocation type="mitochondrion" evidence="10"/>
<accession>A0A3P3YJB3</accession>
<keyword evidence="5 8" id="KW-1133">Transmembrane helix</keyword>
<evidence type="ECO:0000256" key="8">
    <source>
        <dbReference type="SAM" id="Phobius"/>
    </source>
</evidence>
<reference evidence="10 11" key="1">
    <citation type="submission" date="2018-03" db="EMBL/GenBank/DDBJ databases">
        <authorList>
            <person name="Fogelqvist J."/>
        </authorList>
    </citation>
    <scope>NUCLEOTIDE SEQUENCE [LARGE SCALE GENOMIC DNA]</scope>
</reference>
<evidence type="ECO:0000256" key="4">
    <source>
        <dbReference type="ARBA" id="ARBA00022833"/>
    </source>
</evidence>
<dbReference type="Proteomes" id="UP000290189">
    <property type="component" value="Unassembled WGS sequence"/>
</dbReference>
<evidence type="ECO:0000256" key="7">
    <source>
        <dbReference type="SAM" id="MobiDB-lite"/>
    </source>
</evidence>
<evidence type="ECO:0000313" key="11">
    <source>
        <dbReference type="Proteomes" id="UP000290189"/>
    </source>
</evidence>
<evidence type="ECO:0000256" key="2">
    <source>
        <dbReference type="ARBA" id="ARBA00008873"/>
    </source>
</evidence>
<dbReference type="AlphaFoldDB" id="A0A3P3YJB3"/>
<dbReference type="GO" id="GO:0005385">
    <property type="term" value="F:zinc ion transmembrane transporter activity"/>
    <property type="evidence" value="ECO:0007669"/>
    <property type="project" value="TreeGrafter"/>
</dbReference>
<gene>
    <name evidence="10" type="ORF">PLBR_LOCUS7513</name>
</gene>
<feature type="transmembrane region" description="Helical" evidence="8">
    <location>
        <begin position="104"/>
        <end position="126"/>
    </location>
</feature>
<dbReference type="SUPFAM" id="SSF161111">
    <property type="entry name" value="Cation efflux protein transmembrane domain-like"/>
    <property type="match status" value="1"/>
</dbReference>
<feature type="transmembrane region" description="Helical" evidence="8">
    <location>
        <begin position="188"/>
        <end position="211"/>
    </location>
</feature>
<feature type="compositionally biased region" description="Low complexity" evidence="7">
    <location>
        <begin position="328"/>
        <end position="340"/>
    </location>
</feature>
<dbReference type="EMBL" id="OVEO01000014">
    <property type="protein sequence ID" value="SPR00298.1"/>
    <property type="molecule type" value="Genomic_DNA"/>
</dbReference>
<dbReference type="GO" id="GO:0016020">
    <property type="term" value="C:membrane"/>
    <property type="evidence" value="ECO:0007669"/>
    <property type="project" value="UniProtKB-SubCell"/>
</dbReference>
<dbReference type="NCBIfam" id="TIGR01297">
    <property type="entry name" value="CDF"/>
    <property type="match status" value="1"/>
</dbReference>
<feature type="compositionally biased region" description="Low complexity" evidence="7">
    <location>
        <begin position="10"/>
        <end position="19"/>
    </location>
</feature>
<dbReference type="InterPro" id="IPR002524">
    <property type="entry name" value="Cation_efflux"/>
</dbReference>
<organism evidence="10 11">
    <name type="scientific">Plasmodiophora brassicae</name>
    <name type="common">Clubroot disease agent</name>
    <dbReference type="NCBI Taxonomy" id="37360"/>
    <lineage>
        <taxon>Eukaryota</taxon>
        <taxon>Sar</taxon>
        <taxon>Rhizaria</taxon>
        <taxon>Endomyxa</taxon>
        <taxon>Phytomyxea</taxon>
        <taxon>Plasmodiophorida</taxon>
        <taxon>Plasmodiophoridae</taxon>
        <taxon>Plasmodiophora</taxon>
    </lineage>
</organism>
<evidence type="ECO:0000256" key="3">
    <source>
        <dbReference type="ARBA" id="ARBA00022692"/>
    </source>
</evidence>
<evidence type="ECO:0000256" key="1">
    <source>
        <dbReference type="ARBA" id="ARBA00004141"/>
    </source>
</evidence>
<feature type="region of interest" description="Disordered" evidence="7">
    <location>
        <begin position="1"/>
        <end position="30"/>
    </location>
</feature>
<dbReference type="InterPro" id="IPR058533">
    <property type="entry name" value="Cation_efflux_TM"/>
</dbReference>
<keyword evidence="6 8" id="KW-0472">Membrane</keyword>
<dbReference type="InterPro" id="IPR027469">
    <property type="entry name" value="Cation_efflux_TMD_sf"/>
</dbReference>
<feature type="transmembrane region" description="Helical" evidence="8">
    <location>
        <begin position="147"/>
        <end position="168"/>
    </location>
</feature>
<comment type="subcellular location">
    <subcellularLocation>
        <location evidence="1">Membrane</location>
        <topology evidence="1">Multi-pass membrane protein</topology>
    </subcellularLocation>
</comment>
<feature type="transmembrane region" description="Helical" evidence="8">
    <location>
        <begin position="218"/>
        <end position="240"/>
    </location>
</feature>
<name>A0A3P3YJB3_PLABS</name>
<dbReference type="Gene3D" id="1.20.1510.10">
    <property type="entry name" value="Cation efflux protein transmembrane domain"/>
    <property type="match status" value="1"/>
</dbReference>
<evidence type="ECO:0000256" key="6">
    <source>
        <dbReference type="ARBA" id="ARBA00023136"/>
    </source>
</evidence>
<evidence type="ECO:0000259" key="9">
    <source>
        <dbReference type="Pfam" id="PF01545"/>
    </source>
</evidence>